<gene>
    <name evidence="2" type="ORF">L2724_01470</name>
</gene>
<feature type="transmembrane region" description="Helical" evidence="1">
    <location>
        <begin position="6"/>
        <end position="26"/>
    </location>
</feature>
<feature type="transmembrane region" description="Helical" evidence="1">
    <location>
        <begin position="162"/>
        <end position="181"/>
    </location>
</feature>
<protein>
    <submittedName>
        <fullName evidence="2">Cadmium resistance transporter</fullName>
    </submittedName>
</protein>
<dbReference type="EMBL" id="JAKHPH010000002">
    <property type="protein sequence ID" value="MCZ3666954.1"/>
    <property type="molecule type" value="Genomic_DNA"/>
</dbReference>
<keyword evidence="1" id="KW-0812">Transmembrane</keyword>
<dbReference type="GeneID" id="75083034"/>
<keyword evidence="1" id="KW-1133">Transmembrane helix</keyword>
<keyword evidence="1" id="KW-0472">Membrane</keyword>
<feature type="transmembrane region" description="Helical" evidence="1">
    <location>
        <begin position="33"/>
        <end position="51"/>
    </location>
</feature>
<sequence>MNYWLLFVTFIAVNLDFFFILLCLVNKYPLRDVIIGYMIGVALLVTSSFAAGKVLALFFPEWLLGFLGILPIYMALHDNDEDPNQQSATRSPILIVLITYLAVCSGCNLSIFLPILTGISLNHFGLALSFILTLTILVVILIKEIGKLSPVARFMDKYSELLMKIIYIGVGIYVFFDSGLIRHLAQWGGLV</sequence>
<organism evidence="2 3">
    <name type="scientific">Limosilactobacillus vaginalis</name>
    <dbReference type="NCBI Taxonomy" id="1633"/>
    <lineage>
        <taxon>Bacteria</taxon>
        <taxon>Bacillati</taxon>
        <taxon>Bacillota</taxon>
        <taxon>Bacilli</taxon>
        <taxon>Lactobacillales</taxon>
        <taxon>Lactobacillaceae</taxon>
        <taxon>Limosilactobacillus</taxon>
    </lineage>
</organism>
<dbReference type="InterPro" id="IPR004676">
    <property type="entry name" value="Cd-R_transporter"/>
</dbReference>
<feature type="transmembrane region" description="Helical" evidence="1">
    <location>
        <begin position="97"/>
        <end position="117"/>
    </location>
</feature>
<reference evidence="2" key="1">
    <citation type="submission" date="2022-01" db="EMBL/GenBank/DDBJ databases">
        <title>VMRC isolate genome collection.</title>
        <authorList>
            <person name="France M."/>
            <person name="Rutt L."/>
            <person name="Humphrys M."/>
            <person name="Ravel J."/>
        </authorList>
    </citation>
    <scope>NUCLEOTIDE SEQUENCE</scope>
    <source>
        <strain evidence="2">C0048A1</strain>
    </source>
</reference>
<dbReference type="Pfam" id="PF03596">
    <property type="entry name" value="Cad"/>
    <property type="match status" value="1"/>
</dbReference>
<evidence type="ECO:0000313" key="2">
    <source>
        <dbReference type="EMBL" id="MCZ3666954.1"/>
    </source>
</evidence>
<dbReference type="Proteomes" id="UP001212401">
    <property type="component" value="Unassembled WGS sequence"/>
</dbReference>
<feature type="transmembrane region" description="Helical" evidence="1">
    <location>
        <begin position="123"/>
        <end position="142"/>
    </location>
</feature>
<name>A0AAW5WR41_9LACO</name>
<dbReference type="AlphaFoldDB" id="A0AAW5WR41"/>
<proteinExistence type="predicted"/>
<comment type="caution">
    <text evidence="2">The sequence shown here is derived from an EMBL/GenBank/DDBJ whole genome shotgun (WGS) entry which is preliminary data.</text>
</comment>
<accession>A0AAW5WR41</accession>
<dbReference type="RefSeq" id="WP_003716515.1">
    <property type="nucleotide sequence ID" value="NZ_CAJFIS010000003.1"/>
</dbReference>
<feature type="transmembrane region" description="Helical" evidence="1">
    <location>
        <begin position="57"/>
        <end position="76"/>
    </location>
</feature>
<evidence type="ECO:0000256" key="1">
    <source>
        <dbReference type="SAM" id="Phobius"/>
    </source>
</evidence>
<evidence type="ECO:0000313" key="3">
    <source>
        <dbReference type="Proteomes" id="UP001212401"/>
    </source>
</evidence>